<name>B3RP42_TRIAD</name>
<evidence type="ECO:0000256" key="4">
    <source>
        <dbReference type="ARBA" id="ARBA00023235"/>
    </source>
</evidence>
<dbReference type="RefSeq" id="XP_002109958.1">
    <property type="nucleotide sequence ID" value="XM_002109922.1"/>
</dbReference>
<evidence type="ECO:0000256" key="3">
    <source>
        <dbReference type="ARBA" id="ARBA00023110"/>
    </source>
</evidence>
<evidence type="ECO:0000256" key="6">
    <source>
        <dbReference type="SAM" id="Coils"/>
    </source>
</evidence>
<dbReference type="OrthoDB" id="77911at2759"/>
<dbReference type="InterPro" id="IPR001179">
    <property type="entry name" value="PPIase_FKBP_dom"/>
</dbReference>
<dbReference type="Gene3D" id="1.10.287.1490">
    <property type="match status" value="1"/>
</dbReference>
<keyword evidence="6" id="KW-0175">Coiled coil</keyword>
<dbReference type="CTD" id="6751173"/>
<feature type="compositionally biased region" description="Polar residues" evidence="7">
    <location>
        <begin position="999"/>
        <end position="1011"/>
    </location>
</feature>
<dbReference type="PROSITE" id="PS50059">
    <property type="entry name" value="FKBP_PPIASE"/>
    <property type="match status" value="1"/>
</dbReference>
<evidence type="ECO:0000256" key="2">
    <source>
        <dbReference type="ARBA" id="ARBA00013194"/>
    </source>
</evidence>
<dbReference type="eggNOG" id="KOG4725">
    <property type="taxonomic scope" value="Eukaryota"/>
</dbReference>
<feature type="region of interest" description="Disordered" evidence="7">
    <location>
        <begin position="660"/>
        <end position="683"/>
    </location>
</feature>
<evidence type="ECO:0000313" key="10">
    <source>
        <dbReference type="Proteomes" id="UP000009022"/>
    </source>
</evidence>
<dbReference type="STRING" id="10228.B3RP42"/>
<feature type="coiled-coil region" evidence="6">
    <location>
        <begin position="765"/>
        <end position="792"/>
    </location>
</feature>
<dbReference type="GO" id="GO:0005730">
    <property type="term" value="C:nucleolus"/>
    <property type="evidence" value="ECO:0000318"/>
    <property type="project" value="GO_Central"/>
</dbReference>
<accession>B3RP42</accession>
<dbReference type="SUPFAM" id="SSF57997">
    <property type="entry name" value="Tropomyosin"/>
    <property type="match status" value="1"/>
</dbReference>
<evidence type="ECO:0000259" key="8">
    <source>
        <dbReference type="PROSITE" id="PS50059"/>
    </source>
</evidence>
<dbReference type="EC" id="5.2.1.8" evidence="2 5"/>
<feature type="region of interest" description="Disordered" evidence="7">
    <location>
        <begin position="1"/>
        <end position="63"/>
    </location>
</feature>
<evidence type="ECO:0000256" key="5">
    <source>
        <dbReference type="PROSITE-ProRule" id="PRU00277"/>
    </source>
</evidence>
<dbReference type="Pfam" id="PF00254">
    <property type="entry name" value="FKBP_C"/>
    <property type="match status" value="1"/>
</dbReference>
<dbReference type="GeneID" id="6751173"/>
<dbReference type="SUPFAM" id="SSF54534">
    <property type="entry name" value="FKBP-like"/>
    <property type="match status" value="1"/>
</dbReference>
<feature type="region of interest" description="Disordered" evidence="7">
    <location>
        <begin position="881"/>
        <end position="1075"/>
    </location>
</feature>
<dbReference type="PANTHER" id="PTHR44927">
    <property type="entry name" value="FK506-BINDING PROTEIN 15"/>
    <property type="match status" value="1"/>
</dbReference>
<dbReference type="OMA" id="VALKAHY"/>
<dbReference type="GO" id="GO:0000785">
    <property type="term" value="C:chromatin"/>
    <property type="evidence" value="ECO:0000318"/>
    <property type="project" value="GO_Central"/>
</dbReference>
<feature type="compositionally biased region" description="Acidic residues" evidence="7">
    <location>
        <begin position="1063"/>
        <end position="1075"/>
    </location>
</feature>
<protein>
    <recommendedName>
        <fullName evidence="2 5">peptidylprolyl isomerase</fullName>
        <ecNumber evidence="2 5">5.2.1.8</ecNumber>
    </recommendedName>
</protein>
<dbReference type="Pfam" id="PF23649">
    <property type="entry name" value="FKBP15"/>
    <property type="match status" value="1"/>
</dbReference>
<dbReference type="eggNOG" id="KOG0549">
    <property type="taxonomic scope" value="Eukaryota"/>
</dbReference>
<dbReference type="InParanoid" id="B3RP42"/>
<dbReference type="InterPro" id="IPR056598">
    <property type="entry name" value="FKBP-15_dom"/>
</dbReference>
<dbReference type="AlphaFoldDB" id="B3RP42"/>
<dbReference type="Gene3D" id="3.10.50.40">
    <property type="match status" value="1"/>
</dbReference>
<dbReference type="GO" id="GO:0003755">
    <property type="term" value="F:peptidyl-prolyl cis-trans isomerase activity"/>
    <property type="evidence" value="ECO:0000318"/>
    <property type="project" value="GO_Central"/>
</dbReference>
<keyword evidence="4 5" id="KW-0413">Isomerase</keyword>
<evidence type="ECO:0000256" key="7">
    <source>
        <dbReference type="SAM" id="MobiDB-lite"/>
    </source>
</evidence>
<evidence type="ECO:0000256" key="1">
    <source>
        <dbReference type="ARBA" id="ARBA00000971"/>
    </source>
</evidence>
<comment type="catalytic activity">
    <reaction evidence="1 5">
        <text>[protein]-peptidylproline (omega=180) = [protein]-peptidylproline (omega=0)</text>
        <dbReference type="Rhea" id="RHEA:16237"/>
        <dbReference type="Rhea" id="RHEA-COMP:10747"/>
        <dbReference type="Rhea" id="RHEA-COMP:10748"/>
        <dbReference type="ChEBI" id="CHEBI:83833"/>
        <dbReference type="ChEBI" id="CHEBI:83834"/>
        <dbReference type="EC" id="5.2.1.8"/>
    </reaction>
</comment>
<dbReference type="PANTHER" id="PTHR44927:SF1">
    <property type="entry name" value="FK506-BINDING PROTEIN 15"/>
    <property type="match status" value="1"/>
</dbReference>
<feature type="compositionally biased region" description="Basic and acidic residues" evidence="7">
    <location>
        <begin position="881"/>
        <end position="905"/>
    </location>
</feature>
<feature type="domain" description="PPIase FKBP-type" evidence="8">
    <location>
        <begin position="190"/>
        <end position="282"/>
    </location>
</feature>
<feature type="compositionally biased region" description="Polar residues" evidence="7">
    <location>
        <begin position="1034"/>
        <end position="1047"/>
    </location>
</feature>
<sequence>MSFLSMPDDDDKLDFSMGTPKGSSKLSSLFDADRASNRLGNESLTYTPPKQPKKNQQAADGESQPLTNLKAAAVHAYRIVNGQYQNVGKLGIALLGNYSAENYQLLLYAGKQKPVSMAKITSSFTFTLQPNNYACFYDDNRLMWSVCFDSEKIVLEFSQQIALAKSNSSGHSELIMQDLIMGEGQSVKTDDMVEMQYTGWLLKNGSIGQEFDSSSKNDKPFRFRIGAGKTIKGWDEGVVGMAKGGKRFLVIPPELAYGSKGIGDRIPPNSTLIFEVELKKMTEADQKRSKLISRMSKMGVNALPFVIPSPASTESNLEGVEERARSSSRRSAEEQSINSSDSLVEMQSELEQQQRKLAQQQIEQEQQELELLKQKQIIQEKQKLLEQQRQLEQQKQQHVALYQSSQMVGTLSTPQNVPASVGVVNQSNTYPSQAQSTTLYPTGVYQQPGPQTVNTGDSGIMSALLNESRHQNSEMRRSIEKVLDKVDGVSSKLDNYQSNNLAIVQSGGQGVMEADVLFRSLQKHFQDNEKMKKELLEKNSKIESLNDKISELLQQNQKYVEQSHVILEQRNDSLKNTAAQSQSRVIALEQERLELTNSLAKATDSLGSIQKEVIGYKQRESDLQSLVAKAEANAKTYKDRWDDYDKQNTDLKENLEQAIRDTKDAKNKNKNLESKLSSVRDDLSDLQQEKETLEKALEDRKKKNAADKKRLQAELDEMRSTHDEELNELHQKYLKQKSSTNLTQEIARVEEDLEARWNKKSSDMVASWKDKYNKLMEEKTDLERKLNANSLALSKMEDSTNAGTAEQKQTLERIAELTIISENYDKLKVEKAECDNELISLREKASKLTNLQDKYDEVCNKHYDFREEVKAKLSRIAEEQEVIKNESYEEGFKAGKMASDDERSNEVVAESKSGSTDTNNKDDSNEVDGEGDKEENEDEKKGVAEGSDISGKVTEENLVEGRHGDSSNEPEDSEGDRHKEVSESQNQQETQENEKPSDDNSNTEASITDAISSDVVASQKFVDEKQDNAEDAASSRSPESGDNSTKGESPPPMPEKEVKEASLFDDEDQDLDWMS</sequence>
<feature type="region of interest" description="Disordered" evidence="7">
    <location>
        <begin position="322"/>
        <end position="350"/>
    </location>
</feature>
<organism evidence="9 10">
    <name type="scientific">Trichoplax adhaerens</name>
    <name type="common">Trichoplax reptans</name>
    <dbReference type="NCBI Taxonomy" id="10228"/>
    <lineage>
        <taxon>Eukaryota</taxon>
        <taxon>Metazoa</taxon>
        <taxon>Placozoa</taxon>
        <taxon>Uniplacotomia</taxon>
        <taxon>Trichoplacea</taxon>
        <taxon>Trichoplacidae</taxon>
        <taxon>Trichoplax</taxon>
    </lineage>
</organism>
<proteinExistence type="predicted"/>
<feature type="compositionally biased region" description="Basic and acidic residues" evidence="7">
    <location>
        <begin position="322"/>
        <end position="333"/>
    </location>
</feature>
<dbReference type="InterPro" id="IPR046357">
    <property type="entry name" value="PPIase_dom_sf"/>
</dbReference>
<dbReference type="PhylomeDB" id="B3RP42"/>
<gene>
    <name evidence="9" type="ORF">TRIADDRAFT_53397</name>
</gene>
<evidence type="ECO:0000313" key="9">
    <source>
        <dbReference type="EMBL" id="EDV28124.1"/>
    </source>
</evidence>
<dbReference type="FunFam" id="3.10.50.40:FF:000006">
    <property type="entry name" value="Peptidyl-prolyl cis-trans isomerase"/>
    <property type="match status" value="1"/>
</dbReference>
<dbReference type="EMBL" id="DS985242">
    <property type="protein sequence ID" value="EDV28124.1"/>
    <property type="molecule type" value="Genomic_DNA"/>
</dbReference>
<dbReference type="KEGG" id="tad:TRIADDRAFT_53397"/>
<dbReference type="Proteomes" id="UP000009022">
    <property type="component" value="Unassembled WGS sequence"/>
</dbReference>
<keyword evidence="10" id="KW-1185">Reference proteome</keyword>
<feature type="compositionally biased region" description="Basic and acidic residues" evidence="7">
    <location>
        <begin position="953"/>
        <end position="966"/>
    </location>
</feature>
<reference evidence="9 10" key="1">
    <citation type="journal article" date="2008" name="Nature">
        <title>The Trichoplax genome and the nature of placozoans.</title>
        <authorList>
            <person name="Srivastava M."/>
            <person name="Begovic E."/>
            <person name="Chapman J."/>
            <person name="Putnam N.H."/>
            <person name="Hellsten U."/>
            <person name="Kawashima T."/>
            <person name="Kuo A."/>
            <person name="Mitros T."/>
            <person name="Salamov A."/>
            <person name="Carpenter M.L."/>
            <person name="Signorovitch A.Y."/>
            <person name="Moreno M.A."/>
            <person name="Kamm K."/>
            <person name="Grimwood J."/>
            <person name="Schmutz J."/>
            <person name="Shapiro H."/>
            <person name="Grigoriev I.V."/>
            <person name="Buss L.W."/>
            <person name="Schierwater B."/>
            <person name="Dellaporta S.L."/>
            <person name="Rokhsar D.S."/>
        </authorList>
    </citation>
    <scope>NUCLEOTIDE SEQUENCE [LARGE SCALE GENOMIC DNA]</scope>
    <source>
        <strain evidence="9 10">Grell-BS-1999</strain>
    </source>
</reference>
<dbReference type="HOGENOM" id="CLU_287055_0_0_1"/>
<keyword evidence="3 5" id="KW-0697">Rotamase</keyword>
<feature type="compositionally biased region" description="Acidic residues" evidence="7">
    <location>
        <begin position="925"/>
        <end position="937"/>
    </location>
</feature>
<feature type="compositionally biased region" description="Polar residues" evidence="7">
    <location>
        <begin position="38"/>
        <end position="58"/>
    </location>
</feature>